<evidence type="ECO:0000259" key="3">
    <source>
        <dbReference type="PROSITE" id="PS51384"/>
    </source>
</evidence>
<dbReference type="Proteomes" id="UP000053257">
    <property type="component" value="Unassembled WGS sequence"/>
</dbReference>
<accession>A0A0C3RVI5</accession>
<dbReference type="HOGENOM" id="CLU_983893_0_0_1"/>
<reference evidence="4 5" key="1">
    <citation type="journal article" date="2014" name="PLoS Genet.">
        <title>Analysis of the Phlebiopsis gigantea genome, transcriptome and secretome provides insight into its pioneer colonization strategies of wood.</title>
        <authorList>
            <person name="Hori C."/>
            <person name="Ishida T."/>
            <person name="Igarashi K."/>
            <person name="Samejima M."/>
            <person name="Suzuki H."/>
            <person name="Master E."/>
            <person name="Ferreira P."/>
            <person name="Ruiz-Duenas F.J."/>
            <person name="Held B."/>
            <person name="Canessa P."/>
            <person name="Larrondo L.F."/>
            <person name="Schmoll M."/>
            <person name="Druzhinina I.S."/>
            <person name="Kubicek C.P."/>
            <person name="Gaskell J.A."/>
            <person name="Kersten P."/>
            <person name="St John F."/>
            <person name="Glasner J."/>
            <person name="Sabat G."/>
            <person name="Splinter BonDurant S."/>
            <person name="Syed K."/>
            <person name="Yadav J."/>
            <person name="Mgbeahuruike A.C."/>
            <person name="Kovalchuk A."/>
            <person name="Asiegbu F.O."/>
            <person name="Lackner G."/>
            <person name="Hoffmeister D."/>
            <person name="Rencoret J."/>
            <person name="Gutierrez A."/>
            <person name="Sun H."/>
            <person name="Lindquist E."/>
            <person name="Barry K."/>
            <person name="Riley R."/>
            <person name="Grigoriev I.V."/>
            <person name="Henrissat B."/>
            <person name="Kues U."/>
            <person name="Berka R.M."/>
            <person name="Martinez A.T."/>
            <person name="Covert S.F."/>
            <person name="Blanchette R.A."/>
            <person name="Cullen D."/>
        </authorList>
    </citation>
    <scope>NUCLEOTIDE SEQUENCE [LARGE SCALE GENOMIC DNA]</scope>
    <source>
        <strain evidence="4 5">11061_1 CR5-6</strain>
    </source>
</reference>
<dbReference type="GO" id="GO:0000293">
    <property type="term" value="F:ferric-chelate reductase activity"/>
    <property type="evidence" value="ECO:0007669"/>
    <property type="project" value="TreeGrafter"/>
</dbReference>
<name>A0A0C3RVI5_PHLG1</name>
<dbReference type="GO" id="GO:0005886">
    <property type="term" value="C:plasma membrane"/>
    <property type="evidence" value="ECO:0007669"/>
    <property type="project" value="TreeGrafter"/>
</dbReference>
<feature type="compositionally biased region" description="Low complexity" evidence="2">
    <location>
        <begin position="247"/>
        <end position="256"/>
    </location>
</feature>
<dbReference type="GO" id="GO:0015677">
    <property type="term" value="P:copper ion import"/>
    <property type="evidence" value="ECO:0007669"/>
    <property type="project" value="TreeGrafter"/>
</dbReference>
<dbReference type="InterPro" id="IPR017927">
    <property type="entry name" value="FAD-bd_FR_type"/>
</dbReference>
<sequence length="283" mass="30695">MTLGSYDLLSQAVVWHSDHTPRAYEYSKMSTGQTALIRERWHDGYTTDWDYTFSTGELVCAWIGTTALLNCLFIFRSRGKRPGSVPSWDFSLAPAAIYIAQCPPQVTRTLRTSTRGLACTLEVLRGREMVRTLGQHVFLRFLGGGAGLRALGAHPRTIANVPGEADSGRTGEVVFRVRGGITRALSDMTTKGVAGRMLLDSPYGWPPPLGNCDRVCLLAFGTGAPPSSPARSRREHPPCFRGHVHASDPQVSPSSLSSPCVTSVSSTMLLSGVPLTFLQTRDA</sequence>
<dbReference type="AlphaFoldDB" id="A0A0C3RVI5"/>
<protein>
    <recommendedName>
        <fullName evidence="3">FAD-binding FR-type domain-containing protein</fullName>
    </recommendedName>
</protein>
<dbReference type="InterPro" id="IPR051410">
    <property type="entry name" value="Ferric/Cupric_Reductase"/>
</dbReference>
<dbReference type="GO" id="GO:0006879">
    <property type="term" value="P:intracellular iron ion homeostasis"/>
    <property type="evidence" value="ECO:0007669"/>
    <property type="project" value="TreeGrafter"/>
</dbReference>
<proteinExistence type="predicted"/>
<organism evidence="4 5">
    <name type="scientific">Phlebiopsis gigantea (strain 11061_1 CR5-6)</name>
    <name type="common">White-rot fungus</name>
    <name type="synonym">Peniophora gigantea</name>
    <dbReference type="NCBI Taxonomy" id="745531"/>
    <lineage>
        <taxon>Eukaryota</taxon>
        <taxon>Fungi</taxon>
        <taxon>Dikarya</taxon>
        <taxon>Basidiomycota</taxon>
        <taxon>Agaricomycotina</taxon>
        <taxon>Agaricomycetes</taxon>
        <taxon>Polyporales</taxon>
        <taxon>Phanerochaetaceae</taxon>
        <taxon>Phlebiopsis</taxon>
    </lineage>
</organism>
<evidence type="ECO:0000256" key="2">
    <source>
        <dbReference type="SAM" id="MobiDB-lite"/>
    </source>
</evidence>
<keyword evidence="5" id="KW-1185">Reference proteome</keyword>
<dbReference type="EMBL" id="KN840547">
    <property type="protein sequence ID" value="KIP05286.1"/>
    <property type="molecule type" value="Genomic_DNA"/>
</dbReference>
<evidence type="ECO:0000313" key="5">
    <source>
        <dbReference type="Proteomes" id="UP000053257"/>
    </source>
</evidence>
<evidence type="ECO:0000313" key="4">
    <source>
        <dbReference type="EMBL" id="KIP05286.1"/>
    </source>
</evidence>
<dbReference type="STRING" id="745531.A0A0C3RVI5"/>
<feature type="region of interest" description="Disordered" evidence="2">
    <location>
        <begin position="225"/>
        <end position="256"/>
    </location>
</feature>
<feature type="domain" description="FAD-binding FR-type" evidence="3">
    <location>
        <begin position="99"/>
        <end position="209"/>
    </location>
</feature>
<dbReference type="PANTHER" id="PTHR32361">
    <property type="entry name" value="FERRIC/CUPRIC REDUCTASE TRANSMEMBRANE COMPONENT"/>
    <property type="match status" value="1"/>
</dbReference>
<keyword evidence="1" id="KW-0813">Transport</keyword>
<evidence type="ECO:0000256" key="1">
    <source>
        <dbReference type="ARBA" id="ARBA00022448"/>
    </source>
</evidence>
<dbReference type="PROSITE" id="PS51384">
    <property type="entry name" value="FAD_FR"/>
    <property type="match status" value="1"/>
</dbReference>
<dbReference type="GO" id="GO:0006826">
    <property type="term" value="P:iron ion transport"/>
    <property type="evidence" value="ECO:0007669"/>
    <property type="project" value="TreeGrafter"/>
</dbReference>
<gene>
    <name evidence="4" type="ORF">PHLGIDRAFT_160510</name>
</gene>
<dbReference type="OrthoDB" id="17725at2759"/>